<reference evidence="2" key="1">
    <citation type="submission" date="2009-11" db="EMBL/GenBank/DDBJ databases">
        <authorList>
            <consortium name="The Broad Institute Genome Sequencing Platform"/>
            <person name="Ward D."/>
            <person name="Feldgarden M."/>
            <person name="Earl A."/>
            <person name="Young S.K."/>
            <person name="Zeng Q."/>
            <person name="Koehrsen M."/>
            <person name="Alvarado L."/>
            <person name="Berlin A."/>
            <person name="Bochicchio J."/>
            <person name="Borenstein D."/>
            <person name="Chapman S.B."/>
            <person name="Chen Z."/>
            <person name="Engels R."/>
            <person name="Freedman E."/>
            <person name="Gellesch M."/>
            <person name="Goldberg J."/>
            <person name="Griggs A."/>
            <person name="Gujja S."/>
            <person name="Heilman E."/>
            <person name="Heiman D."/>
            <person name="Hepburn T."/>
            <person name="Howarth C."/>
            <person name="Jen D."/>
            <person name="Larson L."/>
            <person name="Lewis B."/>
            <person name="Mehta T."/>
            <person name="Park D."/>
            <person name="Pearson M."/>
            <person name="Roberts A."/>
            <person name="Saif S."/>
            <person name="Shea T."/>
            <person name="Shenoy N."/>
            <person name="Sisk P."/>
            <person name="Stolte C."/>
            <person name="Sykes S."/>
            <person name="Thomson T."/>
            <person name="Walk T."/>
            <person name="White J."/>
            <person name="Yandava C."/>
            <person name="Izard J."/>
            <person name="Baranova O.V."/>
            <person name="Blanton J.M."/>
            <person name="Tanner A.C."/>
            <person name="Dewhirst F.E."/>
            <person name="Haas B."/>
            <person name="Nusbaum C."/>
            <person name="Birren B."/>
        </authorList>
    </citation>
    <scope>NUCLEOTIDE SEQUENCE [LARGE SCALE GENOMIC DNA]</scope>
    <source>
        <strain evidence="2">1-1 BBBD Race 1</strain>
    </source>
</reference>
<evidence type="ECO:0008006" key="5">
    <source>
        <dbReference type="Google" id="ProtNLM"/>
    </source>
</evidence>
<evidence type="ECO:0000313" key="2">
    <source>
        <dbReference type="EMBL" id="OAV85982.1"/>
    </source>
</evidence>
<name>A0A180G0K9_PUCT1</name>
<feature type="region of interest" description="Disordered" evidence="1">
    <location>
        <begin position="1"/>
        <end position="31"/>
    </location>
</feature>
<proteinExistence type="predicted"/>
<reference evidence="3 4" key="3">
    <citation type="journal article" date="2017" name="G3 (Bethesda)">
        <title>Comparative analysis highlights variable genome content of wheat rusts and divergence of the mating loci.</title>
        <authorList>
            <person name="Cuomo C.A."/>
            <person name="Bakkeren G."/>
            <person name="Khalil H.B."/>
            <person name="Panwar V."/>
            <person name="Joly D."/>
            <person name="Linning R."/>
            <person name="Sakthikumar S."/>
            <person name="Song X."/>
            <person name="Adiconis X."/>
            <person name="Fan L."/>
            <person name="Goldberg J.M."/>
            <person name="Levin J.Z."/>
            <person name="Young S."/>
            <person name="Zeng Q."/>
            <person name="Anikster Y."/>
            <person name="Bruce M."/>
            <person name="Wang M."/>
            <person name="Yin C."/>
            <person name="McCallum B."/>
            <person name="Szabo L.J."/>
            <person name="Hulbert S."/>
            <person name="Chen X."/>
            <person name="Fellers J.P."/>
        </authorList>
    </citation>
    <scope>NUCLEOTIDE SEQUENCE</scope>
    <source>
        <strain evidence="4">Isolate 1-1 / race 1 (BBBD)</strain>
        <strain evidence="3">isolate 1-1 / race 1 (BBBD)</strain>
    </source>
</reference>
<dbReference type="VEuPathDB" id="FungiDB:PTTG_10791"/>
<dbReference type="OrthoDB" id="2505542at2759"/>
<reference evidence="3" key="4">
    <citation type="submission" date="2025-05" db="UniProtKB">
        <authorList>
            <consortium name="EnsemblFungi"/>
        </authorList>
    </citation>
    <scope>IDENTIFICATION</scope>
    <source>
        <strain evidence="3">isolate 1-1 / race 1 (BBBD)</strain>
    </source>
</reference>
<dbReference type="EMBL" id="ADAS02002016">
    <property type="protein sequence ID" value="OAV85982.1"/>
    <property type="molecule type" value="Genomic_DNA"/>
</dbReference>
<organism evidence="2">
    <name type="scientific">Puccinia triticina (isolate 1-1 / race 1 (BBBD))</name>
    <name type="common">Brown leaf rust fungus</name>
    <dbReference type="NCBI Taxonomy" id="630390"/>
    <lineage>
        <taxon>Eukaryota</taxon>
        <taxon>Fungi</taxon>
        <taxon>Dikarya</taxon>
        <taxon>Basidiomycota</taxon>
        <taxon>Pucciniomycotina</taxon>
        <taxon>Pucciniomycetes</taxon>
        <taxon>Pucciniales</taxon>
        <taxon>Pucciniaceae</taxon>
        <taxon>Puccinia</taxon>
    </lineage>
</organism>
<reference evidence="2" key="2">
    <citation type="submission" date="2016-05" db="EMBL/GenBank/DDBJ databases">
        <title>Comparative analysis highlights variable genome content of wheat rusts and divergence of the mating loci.</title>
        <authorList>
            <person name="Cuomo C.A."/>
            <person name="Bakkeren G."/>
            <person name="Szabo L."/>
            <person name="Khalil H."/>
            <person name="Joly D."/>
            <person name="Goldberg J."/>
            <person name="Young S."/>
            <person name="Zeng Q."/>
            <person name="Fellers J."/>
        </authorList>
    </citation>
    <scope>NUCLEOTIDE SEQUENCE [LARGE SCALE GENOMIC DNA]</scope>
    <source>
        <strain evidence="2">1-1 BBBD Race 1</strain>
    </source>
</reference>
<evidence type="ECO:0000313" key="4">
    <source>
        <dbReference type="Proteomes" id="UP000005240"/>
    </source>
</evidence>
<gene>
    <name evidence="2" type="ORF">PTTG_10791</name>
</gene>
<feature type="non-terminal residue" evidence="2">
    <location>
        <position position="242"/>
    </location>
</feature>
<evidence type="ECO:0000256" key="1">
    <source>
        <dbReference type="SAM" id="MobiDB-lite"/>
    </source>
</evidence>
<dbReference type="Proteomes" id="UP000005240">
    <property type="component" value="Unassembled WGS sequence"/>
</dbReference>
<dbReference type="EnsemblFungi" id="PTTG_10791-t43_1">
    <property type="protein sequence ID" value="PTTG_10791-t43_1-p1"/>
    <property type="gene ID" value="PTTG_10791"/>
</dbReference>
<accession>A0A180G0K9</accession>
<keyword evidence="4" id="KW-1185">Reference proteome</keyword>
<dbReference type="AlphaFoldDB" id="A0A180G0K9"/>
<sequence length="242" mass="27151">MSYTLPSMPLNTGDKPVNETPPGAPTQNPSTGVDALGLIAEMQRMSLQIQQASLEAQRAADRRAMAAQKAADEQANADAERLARIEEAFIRSTAKRELSQTPAAAPQDDHVDLQRFRTSDGPTYTGSFQETEPFLAWINSLQIFFDTKTVSSDDDKIKITGTLIKETNLLSFYSNKAKSYLGKPWNVFKEALFEMAIPVHWRHTLKSKIRGLKMENNESFTQFKTCARTLQRMVNFDCKNPV</sequence>
<evidence type="ECO:0000313" key="3">
    <source>
        <dbReference type="EnsemblFungi" id="PTTG_10791-t43_1-p1"/>
    </source>
</evidence>
<protein>
    <recommendedName>
        <fullName evidence="5">Retrotransposon gag domain-containing protein</fullName>
    </recommendedName>
</protein>